<dbReference type="Proteomes" id="UP000356253">
    <property type="component" value="Unassembled WGS sequence"/>
</dbReference>
<keyword evidence="2" id="KW-1185">Reference proteome</keyword>
<organism evidence="1 2">
    <name type="scientific">Mesonia oceanica</name>
    <dbReference type="NCBI Taxonomy" id="2687242"/>
    <lineage>
        <taxon>Bacteria</taxon>
        <taxon>Pseudomonadati</taxon>
        <taxon>Bacteroidota</taxon>
        <taxon>Flavobacteriia</taxon>
        <taxon>Flavobacteriales</taxon>
        <taxon>Flavobacteriaceae</taxon>
        <taxon>Mesonia</taxon>
    </lineage>
</organism>
<name>A0AC61YCI4_9FLAO</name>
<comment type="caution">
    <text evidence="1">The sequence shown here is derived from an EMBL/GenBank/DDBJ whole genome shotgun (WGS) entry which is preliminary data.</text>
</comment>
<gene>
    <name evidence="1" type="ORF">FVB9532_03504</name>
</gene>
<evidence type="ECO:0000313" key="1">
    <source>
        <dbReference type="EMBL" id="VVV02206.1"/>
    </source>
</evidence>
<dbReference type="EMBL" id="CABVMM010000016">
    <property type="protein sequence ID" value="VVV02206.1"/>
    <property type="molecule type" value="Genomic_DNA"/>
</dbReference>
<reference evidence="1" key="1">
    <citation type="submission" date="2019-09" db="EMBL/GenBank/DDBJ databases">
        <authorList>
            <person name="Rodrigo-Torres L."/>
            <person name="Arahal R. D."/>
            <person name="Lucena T."/>
        </authorList>
    </citation>
    <scope>NUCLEOTIDE SEQUENCE</scope>
    <source>
        <strain evidence="1">ISS653</strain>
    </source>
</reference>
<sequence length="182" mass="21232">MLSKSFLISNQQSNQVAQMDKNLSQIKTEIYDKCALELSDFKTETESKAYNACRFQLNGMHILSRNAKITPKKAGQFVTFWKRQKNGPIEPFSGNDAIDFYVVNVRTEHKFGQFVFPKSVLIKKGILATENKDGKRAFRVYPHWDMVKSKQAERTQKWQLNYFYEISSLTNLQKVNQLYTNQ</sequence>
<evidence type="ECO:0000313" key="2">
    <source>
        <dbReference type="Proteomes" id="UP000356253"/>
    </source>
</evidence>
<accession>A0AC61YCI4</accession>
<proteinExistence type="predicted"/>
<protein>
    <submittedName>
        <fullName evidence="1">Uncharacterized protein</fullName>
    </submittedName>
</protein>